<reference evidence="1" key="1">
    <citation type="journal article" date="2014" name="Int. J. Syst. Evol. Microbiol.">
        <title>Complete genome sequence of Corynebacterium casei LMG S-19264T (=DSM 44701T), isolated from a smear-ripened cheese.</title>
        <authorList>
            <consortium name="US DOE Joint Genome Institute (JGI-PGF)"/>
            <person name="Walter F."/>
            <person name="Albersmeier A."/>
            <person name="Kalinowski J."/>
            <person name="Ruckert C."/>
        </authorList>
    </citation>
    <scope>NUCLEOTIDE SEQUENCE</scope>
    <source>
        <strain evidence="1">CGMCC 1.15320</strain>
    </source>
</reference>
<evidence type="ECO:0000313" key="2">
    <source>
        <dbReference type="Proteomes" id="UP000636264"/>
    </source>
</evidence>
<keyword evidence="2" id="KW-1185">Reference proteome</keyword>
<comment type="caution">
    <text evidence="1">The sequence shown here is derived from an EMBL/GenBank/DDBJ whole genome shotgun (WGS) entry which is preliminary data.</text>
</comment>
<evidence type="ECO:0000313" key="1">
    <source>
        <dbReference type="EMBL" id="GGA51304.1"/>
    </source>
</evidence>
<protein>
    <submittedName>
        <fullName evidence="1">Uncharacterized protein</fullName>
    </submittedName>
</protein>
<name>A0A916RCT6_9HYPH</name>
<organism evidence="1 2">
    <name type="scientific">Nitratireductor aestuarii</name>
    <dbReference type="NCBI Taxonomy" id="1735103"/>
    <lineage>
        <taxon>Bacteria</taxon>
        <taxon>Pseudomonadati</taxon>
        <taxon>Pseudomonadota</taxon>
        <taxon>Alphaproteobacteria</taxon>
        <taxon>Hyphomicrobiales</taxon>
        <taxon>Phyllobacteriaceae</taxon>
        <taxon>Nitratireductor</taxon>
    </lineage>
</organism>
<accession>A0A916RCT6</accession>
<reference evidence="1" key="2">
    <citation type="submission" date="2020-09" db="EMBL/GenBank/DDBJ databases">
        <authorList>
            <person name="Sun Q."/>
            <person name="Zhou Y."/>
        </authorList>
    </citation>
    <scope>NUCLEOTIDE SEQUENCE</scope>
    <source>
        <strain evidence="1">CGMCC 1.15320</strain>
    </source>
</reference>
<dbReference type="AlphaFoldDB" id="A0A916RCT6"/>
<dbReference type="EMBL" id="BMIF01000001">
    <property type="protein sequence ID" value="GGA51304.1"/>
    <property type="molecule type" value="Genomic_DNA"/>
</dbReference>
<gene>
    <name evidence="1" type="ORF">GCM10011385_00710</name>
</gene>
<dbReference type="Proteomes" id="UP000636264">
    <property type="component" value="Unassembled WGS sequence"/>
</dbReference>
<proteinExistence type="predicted"/>
<sequence length="99" mass="10721">MTTRKPSNSILIGCGVSLVERIDHGAVAFLNGEISEGSILDSERIDGWPVEQRCAILKVLRSAGTGPVSKCCLEPIPQPNDVRALCERFRADEMVAVAR</sequence>